<feature type="compositionally biased region" description="Gly residues" evidence="4">
    <location>
        <begin position="284"/>
        <end position="299"/>
    </location>
</feature>
<dbReference type="GO" id="GO:0005768">
    <property type="term" value="C:endosome"/>
    <property type="evidence" value="ECO:0007669"/>
    <property type="project" value="TreeGrafter"/>
</dbReference>
<evidence type="ECO:0000259" key="5">
    <source>
        <dbReference type="PROSITE" id="PS50942"/>
    </source>
</evidence>
<dbReference type="FunFam" id="1.25.40.90:FF:000006">
    <property type="entry name" value="Clathrin interactor 1"/>
    <property type="match status" value="1"/>
</dbReference>
<comment type="subcellular location">
    <subcellularLocation>
        <location evidence="1">Cytoplasmic vesicle</location>
        <location evidence="1">Clathrin-coated vesicle</location>
    </subcellularLocation>
</comment>
<dbReference type="InterPro" id="IPR013809">
    <property type="entry name" value="ENTH"/>
</dbReference>
<dbReference type="Gene3D" id="1.25.40.90">
    <property type="match status" value="1"/>
</dbReference>
<feature type="compositionally biased region" description="Basic and acidic residues" evidence="4">
    <location>
        <begin position="198"/>
        <end position="263"/>
    </location>
</feature>
<dbReference type="SUPFAM" id="SSF48464">
    <property type="entry name" value="ENTH/VHS domain"/>
    <property type="match status" value="1"/>
</dbReference>
<accession>A0A388KXH8</accession>
<feature type="compositionally biased region" description="Low complexity" evidence="4">
    <location>
        <begin position="378"/>
        <end position="388"/>
    </location>
</feature>
<evidence type="ECO:0000256" key="2">
    <source>
        <dbReference type="ARBA" id="ARBA00010130"/>
    </source>
</evidence>
<dbReference type="STRING" id="69332.A0A388KXH8"/>
<evidence type="ECO:0000313" key="7">
    <source>
        <dbReference type="Proteomes" id="UP000265515"/>
    </source>
</evidence>
<dbReference type="GO" id="GO:0030125">
    <property type="term" value="C:clathrin vesicle coat"/>
    <property type="evidence" value="ECO:0007669"/>
    <property type="project" value="TreeGrafter"/>
</dbReference>
<dbReference type="GO" id="GO:0005886">
    <property type="term" value="C:plasma membrane"/>
    <property type="evidence" value="ECO:0007669"/>
    <property type="project" value="TreeGrafter"/>
</dbReference>
<feature type="region of interest" description="Disordered" evidence="4">
    <location>
        <begin position="148"/>
        <end position="400"/>
    </location>
</feature>
<dbReference type="PROSITE" id="PS50942">
    <property type="entry name" value="ENTH"/>
    <property type="match status" value="1"/>
</dbReference>
<protein>
    <recommendedName>
        <fullName evidence="5">ENTH domain-containing protein</fullName>
    </recommendedName>
</protein>
<proteinExistence type="inferred from homology"/>
<dbReference type="PANTHER" id="PTHR12276">
    <property type="entry name" value="EPSIN/ENT-RELATED"/>
    <property type="match status" value="1"/>
</dbReference>
<keyword evidence="3" id="KW-0968">Cytoplasmic vesicle</keyword>
<dbReference type="GO" id="GO:0005543">
    <property type="term" value="F:phospholipid binding"/>
    <property type="evidence" value="ECO:0007669"/>
    <property type="project" value="TreeGrafter"/>
</dbReference>
<feature type="domain" description="ENTH" evidence="5">
    <location>
        <begin position="20"/>
        <end position="152"/>
    </location>
</feature>
<reference evidence="6 7" key="1">
    <citation type="journal article" date="2018" name="Cell">
        <title>The Chara Genome: Secondary Complexity and Implications for Plant Terrestrialization.</title>
        <authorList>
            <person name="Nishiyama T."/>
            <person name="Sakayama H."/>
            <person name="Vries J.D."/>
            <person name="Buschmann H."/>
            <person name="Saint-Marcoux D."/>
            <person name="Ullrich K.K."/>
            <person name="Haas F.B."/>
            <person name="Vanderstraeten L."/>
            <person name="Becker D."/>
            <person name="Lang D."/>
            <person name="Vosolsobe S."/>
            <person name="Rombauts S."/>
            <person name="Wilhelmsson P.K.I."/>
            <person name="Janitza P."/>
            <person name="Kern R."/>
            <person name="Heyl A."/>
            <person name="Rumpler F."/>
            <person name="Villalobos L.I.A.C."/>
            <person name="Clay J.M."/>
            <person name="Skokan R."/>
            <person name="Toyoda A."/>
            <person name="Suzuki Y."/>
            <person name="Kagoshima H."/>
            <person name="Schijlen E."/>
            <person name="Tajeshwar N."/>
            <person name="Catarino B."/>
            <person name="Hetherington A.J."/>
            <person name="Saltykova A."/>
            <person name="Bonnot C."/>
            <person name="Breuninger H."/>
            <person name="Symeonidi A."/>
            <person name="Radhakrishnan G.V."/>
            <person name="Van Nieuwerburgh F."/>
            <person name="Deforce D."/>
            <person name="Chang C."/>
            <person name="Karol K.G."/>
            <person name="Hedrich R."/>
            <person name="Ulvskov P."/>
            <person name="Glockner G."/>
            <person name="Delwiche C.F."/>
            <person name="Petrasek J."/>
            <person name="Van de Peer Y."/>
            <person name="Friml J."/>
            <person name="Beilby M."/>
            <person name="Dolan L."/>
            <person name="Kohara Y."/>
            <person name="Sugano S."/>
            <person name="Fujiyama A."/>
            <person name="Delaux P.-M."/>
            <person name="Quint M."/>
            <person name="TheiBen G."/>
            <person name="Hagemann M."/>
            <person name="Harholt J."/>
            <person name="Dunand C."/>
            <person name="Zachgo S."/>
            <person name="Langdale J."/>
            <person name="Maumus F."/>
            <person name="Straeten D.V.D."/>
            <person name="Gould S.B."/>
            <person name="Rensing S.A."/>
        </authorList>
    </citation>
    <scope>NUCLEOTIDE SEQUENCE [LARGE SCALE GENOMIC DNA]</scope>
    <source>
        <strain evidence="6 7">S276</strain>
    </source>
</reference>
<feature type="compositionally biased region" description="Basic and acidic residues" evidence="4">
    <location>
        <begin position="182"/>
        <end position="191"/>
    </location>
</feature>
<evidence type="ECO:0000313" key="6">
    <source>
        <dbReference type="EMBL" id="GBG74780.1"/>
    </source>
</evidence>
<sequence>MDFVKVFDQTVRQIKREVNKKVLNVPEIEQKVLEATSNEPWGPHGALMADIAQATRNFGEYQMIMAILWRRLNDTGKNWRHVYKSLTVLEYMVAHGAERVIDELREHLYQIKTLVDFQYVESSGKDQGMNVRKKAQAVISLVSDREKIREARQKAASNREKYRGSGSGIHRPGTYGSADRYGGNDRDEDRYYPGYGERQGDRDRDRFDKGSGGDRYGEGGEKYRKDDEHDDRDRGASRGGFGDRDRERDRDTERRGGDRYGDRYDDEGAPGSRPPPSYDEVRGGDGAGGRGGGGGGGGWVDDHEGGSGKEGGGGGGGGSLAAAVARAQRGQGGQTAGGRPDGGGSFFANERGDGGEFDFDPRGRAPEGGGEEEDFFRGTSSLGAANGSSAGGSKGPAGVPNAAEDLFGGFQFQATPVPGAGATGSADPFGGNGRAEGGGDASLFGGGGGVVDGFAASFDSPPAAAGPSGDGGVSGFDAAFGGSAFSAFDATSNASGGVGGSAAATGAGGGEGLASSADLFGGGGRSGVADPFAAPPGQRPPPGSMGADPFSAPTTGGAGAAAAAADPYGADPFSAGGPPSSGPLSGGRTGVTPLGMSAAAPGDPFAAGLPPSSGPSSVGRTGVTPLGMSAGPVDPFGAPGPMSSGPSSVGRTGVAPMGDARPQPSQGGGVDPFGLSAFESAMPATTGLNSTPPTSTGSVGSGSARKQSALLASTLSTGLVNLNLKAATENPLSGLGINFGESSSLIEKEKTDKTMPVSMGRAMGSGTGRGVAGAKTLVPGSSGMGAVGVGAGMVWYGRSENGGFEMSRLMNPSCSKS</sequence>
<feature type="compositionally biased region" description="Low complexity" evidence="4">
    <location>
        <begin position="320"/>
        <end position="329"/>
    </location>
</feature>
<dbReference type="PANTHER" id="PTHR12276:SF45">
    <property type="entry name" value="CLATHRIN INTERACTOR 1"/>
    <property type="match status" value="1"/>
</dbReference>
<feature type="compositionally biased region" description="Basic and acidic residues" evidence="4">
    <location>
        <begin position="350"/>
        <end position="365"/>
    </location>
</feature>
<gene>
    <name evidence="6" type="ORF">CBR_g19292</name>
</gene>
<dbReference type="Proteomes" id="UP000265515">
    <property type="component" value="Unassembled WGS sequence"/>
</dbReference>
<feature type="region of interest" description="Disordered" evidence="4">
    <location>
        <begin position="516"/>
        <end position="703"/>
    </location>
</feature>
<evidence type="ECO:0000256" key="3">
    <source>
        <dbReference type="ARBA" id="ARBA00023329"/>
    </source>
</evidence>
<dbReference type="SMART" id="SM00273">
    <property type="entry name" value="ENTH"/>
    <property type="match status" value="1"/>
</dbReference>
<name>A0A388KXH8_CHABU</name>
<dbReference type="GO" id="GO:0006897">
    <property type="term" value="P:endocytosis"/>
    <property type="evidence" value="ECO:0007669"/>
    <property type="project" value="TreeGrafter"/>
</dbReference>
<evidence type="ECO:0000256" key="1">
    <source>
        <dbReference type="ARBA" id="ARBA00004132"/>
    </source>
</evidence>
<dbReference type="InterPro" id="IPR008942">
    <property type="entry name" value="ENTH_VHS"/>
</dbReference>
<dbReference type="Pfam" id="PF01417">
    <property type="entry name" value="ENTH"/>
    <property type="match status" value="1"/>
</dbReference>
<feature type="compositionally biased region" description="Low complexity" evidence="4">
    <location>
        <begin position="690"/>
        <end position="703"/>
    </location>
</feature>
<feature type="compositionally biased region" description="Low complexity" evidence="4">
    <location>
        <begin position="635"/>
        <end position="650"/>
    </location>
</feature>
<comment type="similarity">
    <text evidence="2">Belongs to the epsin family.</text>
</comment>
<feature type="compositionally biased region" description="Basic and acidic residues" evidence="4">
    <location>
        <begin position="148"/>
        <end position="163"/>
    </location>
</feature>
<comment type="caution">
    <text evidence="6">The sequence shown here is derived from an EMBL/GenBank/DDBJ whole genome shotgun (WGS) entry which is preliminary data.</text>
</comment>
<organism evidence="6 7">
    <name type="scientific">Chara braunii</name>
    <name type="common">Braun's stonewort</name>
    <dbReference type="NCBI Taxonomy" id="69332"/>
    <lineage>
        <taxon>Eukaryota</taxon>
        <taxon>Viridiplantae</taxon>
        <taxon>Streptophyta</taxon>
        <taxon>Charophyceae</taxon>
        <taxon>Charales</taxon>
        <taxon>Characeae</taxon>
        <taxon>Chara</taxon>
    </lineage>
</organism>
<evidence type="ECO:0000256" key="4">
    <source>
        <dbReference type="SAM" id="MobiDB-lite"/>
    </source>
</evidence>
<dbReference type="OrthoDB" id="4033880at2759"/>
<dbReference type="OMA" id="QPNQTPF"/>
<dbReference type="CDD" id="cd03571">
    <property type="entry name" value="ENTH"/>
    <property type="match status" value="1"/>
</dbReference>
<keyword evidence="7" id="KW-1185">Reference proteome</keyword>
<dbReference type="EMBL" id="BFEA01000210">
    <property type="protein sequence ID" value="GBG74780.1"/>
    <property type="molecule type" value="Genomic_DNA"/>
</dbReference>
<feature type="compositionally biased region" description="Low complexity" evidence="4">
    <location>
        <begin position="604"/>
        <end position="624"/>
    </location>
</feature>
<feature type="compositionally biased region" description="Low complexity" evidence="4">
    <location>
        <begin position="552"/>
        <end position="578"/>
    </location>
</feature>
<dbReference type="AlphaFoldDB" id="A0A388KXH8"/>
<feature type="compositionally biased region" description="Gly residues" evidence="4">
    <location>
        <begin position="330"/>
        <end position="345"/>
    </location>
</feature>
<dbReference type="GO" id="GO:0030276">
    <property type="term" value="F:clathrin binding"/>
    <property type="evidence" value="ECO:0007669"/>
    <property type="project" value="TreeGrafter"/>
</dbReference>
<feature type="compositionally biased region" description="Gly residues" evidence="4">
    <location>
        <begin position="308"/>
        <end position="319"/>
    </location>
</feature>
<dbReference type="Gramene" id="GBG74780">
    <property type="protein sequence ID" value="GBG74780"/>
    <property type="gene ID" value="CBR_g19292"/>
</dbReference>
<feature type="compositionally biased region" description="Pro residues" evidence="4">
    <location>
        <begin position="533"/>
        <end position="543"/>
    </location>
</feature>